<name>A0ABM0Z989_CAMSA</name>
<reference evidence="1" key="1">
    <citation type="journal article" date="2014" name="Nat. Commun.">
        <title>The emerging biofuel crop Camelina sativa retains a highly undifferentiated hexaploid genome structure.</title>
        <authorList>
            <person name="Kagale S."/>
            <person name="Koh C."/>
            <person name="Nixon J."/>
            <person name="Bollina V."/>
            <person name="Clarke W.E."/>
            <person name="Tuteja R."/>
            <person name="Spillane C."/>
            <person name="Robinson S.J."/>
            <person name="Links M.G."/>
            <person name="Clarke C."/>
            <person name="Higgins E.E."/>
            <person name="Huebert T."/>
            <person name="Sharpe A.G."/>
            <person name="Parkin I.A."/>
        </authorList>
    </citation>
    <scope>NUCLEOTIDE SEQUENCE [LARGE SCALE GENOMIC DNA]</scope>
    <source>
        <strain evidence="1">cv. DH55</strain>
    </source>
</reference>
<dbReference type="GeneID" id="104788216"/>
<accession>A0ABM0Z989</accession>
<gene>
    <name evidence="2" type="primary">LOC104788216</name>
</gene>
<dbReference type="Proteomes" id="UP000694864">
    <property type="component" value="Chromosome 5"/>
</dbReference>
<dbReference type="RefSeq" id="XP_010512236.1">
    <property type="nucleotide sequence ID" value="XM_010513934.1"/>
</dbReference>
<sequence>MEETREGLLDFDDYVPPFRLLPSRLRSKLLQHIYGRRGTGCFNSGNPKKQIRDLQKIIDFLNKSIEEFAKVEKEYVDLAADTSRKLEALSKSKSREIEVEYVQRLQKKQIEALQDAEFFTAQKTRRSLFCFFF</sequence>
<reference evidence="2" key="2">
    <citation type="submission" date="2025-08" db="UniProtKB">
        <authorList>
            <consortium name="RefSeq"/>
        </authorList>
    </citation>
    <scope>IDENTIFICATION</scope>
    <source>
        <tissue evidence="2">Leaf</tissue>
    </source>
</reference>
<organism evidence="1 2">
    <name type="scientific">Camelina sativa</name>
    <name type="common">False flax</name>
    <name type="synonym">Myagrum sativum</name>
    <dbReference type="NCBI Taxonomy" id="90675"/>
    <lineage>
        <taxon>Eukaryota</taxon>
        <taxon>Viridiplantae</taxon>
        <taxon>Streptophyta</taxon>
        <taxon>Embryophyta</taxon>
        <taxon>Tracheophyta</taxon>
        <taxon>Spermatophyta</taxon>
        <taxon>Magnoliopsida</taxon>
        <taxon>eudicotyledons</taxon>
        <taxon>Gunneridae</taxon>
        <taxon>Pentapetalae</taxon>
        <taxon>rosids</taxon>
        <taxon>malvids</taxon>
        <taxon>Brassicales</taxon>
        <taxon>Brassicaceae</taxon>
        <taxon>Camelineae</taxon>
        <taxon>Camelina</taxon>
    </lineage>
</organism>
<evidence type="ECO:0000313" key="2">
    <source>
        <dbReference type="RefSeq" id="XP_010512236.1"/>
    </source>
</evidence>
<protein>
    <submittedName>
        <fullName evidence="2">Uncharacterized protein LOC104788216 isoform X2</fullName>
    </submittedName>
</protein>
<keyword evidence="1" id="KW-1185">Reference proteome</keyword>
<proteinExistence type="predicted"/>
<evidence type="ECO:0000313" key="1">
    <source>
        <dbReference type="Proteomes" id="UP000694864"/>
    </source>
</evidence>